<comment type="catalytic activity">
    <reaction evidence="1 7">
        <text>L-glutamate = D-glutamate</text>
        <dbReference type="Rhea" id="RHEA:12813"/>
        <dbReference type="ChEBI" id="CHEBI:29985"/>
        <dbReference type="ChEBI" id="CHEBI:29986"/>
        <dbReference type="EC" id="5.1.1.3"/>
    </reaction>
</comment>
<keyword evidence="6 7" id="KW-0961">Cell wall biogenesis/degradation</keyword>
<keyword evidence="5 7" id="KW-0413">Isomerase</keyword>
<dbReference type="GO" id="GO:0009252">
    <property type="term" value="P:peptidoglycan biosynthetic process"/>
    <property type="evidence" value="ECO:0007669"/>
    <property type="project" value="UniProtKB-UniRule"/>
</dbReference>
<accession>A0A943EF54</accession>
<feature type="binding site" evidence="7">
    <location>
        <begin position="11"/>
        <end position="12"/>
    </location>
    <ligand>
        <name>substrate</name>
    </ligand>
</feature>
<comment type="similarity">
    <text evidence="7">Belongs to the aspartate/glutamate racemases family.</text>
</comment>
<name>A0A943EF54_9FIRM</name>
<dbReference type="InterPro" id="IPR001920">
    <property type="entry name" value="Asp/Glu_race"/>
</dbReference>
<evidence type="ECO:0000256" key="2">
    <source>
        <dbReference type="ARBA" id="ARBA00013090"/>
    </source>
</evidence>
<dbReference type="PANTHER" id="PTHR21198">
    <property type="entry name" value="GLUTAMATE RACEMASE"/>
    <property type="match status" value="1"/>
</dbReference>
<organism evidence="8 9">
    <name type="scientific">Acidaminococcus intestini</name>
    <dbReference type="NCBI Taxonomy" id="187327"/>
    <lineage>
        <taxon>Bacteria</taxon>
        <taxon>Bacillati</taxon>
        <taxon>Bacillota</taxon>
        <taxon>Negativicutes</taxon>
        <taxon>Acidaminococcales</taxon>
        <taxon>Acidaminococcaceae</taxon>
        <taxon>Acidaminococcus</taxon>
    </lineage>
</organism>
<sequence length="266" mass="29646">MEKDRPIGVIDSGVGGLTVLKWLQKKMPHEQFIFIGDTARTPYGDRPREEIQRFVKEMTDHLARRKIKELVIACNTITVLGLDAIRNGYDFDVIGMAKGASNIRAVTHNNKVGFFATDFTVSTGAHKREIERLDPGVEVFGLGCPKLVPLIEGEKFGRPEMQEAIKEYVDAMKVHGIDTLLLSCTHYPFLHDEIAAAFGPHVTVLDPAEMTTDEAVLHLQNKGLLKTEGEGSLEVCFTADLARCKRLASRMLDMAHAQFRLIDLES</sequence>
<keyword evidence="3 7" id="KW-0133">Cell shape</keyword>
<dbReference type="GO" id="GO:0008881">
    <property type="term" value="F:glutamate racemase activity"/>
    <property type="evidence" value="ECO:0007669"/>
    <property type="project" value="UniProtKB-UniRule"/>
</dbReference>
<dbReference type="EC" id="5.1.1.3" evidence="2 7"/>
<dbReference type="AlphaFoldDB" id="A0A943EF54"/>
<dbReference type="GO" id="GO:0071555">
    <property type="term" value="P:cell wall organization"/>
    <property type="evidence" value="ECO:0007669"/>
    <property type="project" value="UniProtKB-KW"/>
</dbReference>
<proteinExistence type="inferred from homology"/>
<dbReference type="Pfam" id="PF01177">
    <property type="entry name" value="Asp_Glu_race"/>
    <property type="match status" value="1"/>
</dbReference>
<dbReference type="PANTHER" id="PTHR21198:SF2">
    <property type="entry name" value="GLUTAMATE RACEMASE"/>
    <property type="match status" value="1"/>
</dbReference>
<gene>
    <name evidence="7 8" type="primary">murI</name>
    <name evidence="8" type="ORF">KHX13_06300</name>
</gene>
<dbReference type="SUPFAM" id="SSF53681">
    <property type="entry name" value="Aspartate/glutamate racemase"/>
    <property type="match status" value="2"/>
</dbReference>
<comment type="pathway">
    <text evidence="7">Cell wall biogenesis; peptidoglycan biosynthesis.</text>
</comment>
<feature type="binding site" evidence="7">
    <location>
        <begin position="43"/>
        <end position="44"/>
    </location>
    <ligand>
        <name>substrate</name>
    </ligand>
</feature>
<evidence type="ECO:0000256" key="4">
    <source>
        <dbReference type="ARBA" id="ARBA00022984"/>
    </source>
</evidence>
<evidence type="ECO:0000313" key="9">
    <source>
        <dbReference type="Proteomes" id="UP000754226"/>
    </source>
</evidence>
<dbReference type="Gene3D" id="3.40.50.1860">
    <property type="match status" value="2"/>
</dbReference>
<feature type="binding site" evidence="7">
    <location>
        <begin position="185"/>
        <end position="186"/>
    </location>
    <ligand>
        <name>substrate</name>
    </ligand>
</feature>
<keyword evidence="4 7" id="KW-0573">Peptidoglycan synthesis</keyword>
<dbReference type="NCBIfam" id="TIGR00067">
    <property type="entry name" value="glut_race"/>
    <property type="match status" value="1"/>
</dbReference>
<evidence type="ECO:0000256" key="1">
    <source>
        <dbReference type="ARBA" id="ARBA00001602"/>
    </source>
</evidence>
<feature type="active site" description="Proton donor/acceptor" evidence="7">
    <location>
        <position position="184"/>
    </location>
</feature>
<comment type="caution">
    <text evidence="8">The sequence shown here is derived from an EMBL/GenBank/DDBJ whole genome shotgun (WGS) entry which is preliminary data.</text>
</comment>
<dbReference type="Proteomes" id="UP000754226">
    <property type="component" value="Unassembled WGS sequence"/>
</dbReference>
<dbReference type="InterPro" id="IPR004391">
    <property type="entry name" value="Glu_race"/>
</dbReference>
<feature type="binding site" evidence="7">
    <location>
        <begin position="75"/>
        <end position="76"/>
    </location>
    <ligand>
        <name>substrate</name>
    </ligand>
</feature>
<reference evidence="8" key="1">
    <citation type="submission" date="2021-02" db="EMBL/GenBank/DDBJ databases">
        <title>Infant gut strain persistence is associated with maternal origin, phylogeny, and functional potential including surface adhesion and iron acquisition.</title>
        <authorList>
            <person name="Lou Y.C."/>
        </authorList>
    </citation>
    <scope>NUCLEOTIDE SEQUENCE</scope>
    <source>
        <strain evidence="8">L3_106_000M1_dasL3_106_000M1_concoct_15</strain>
    </source>
</reference>
<dbReference type="HAMAP" id="MF_00258">
    <property type="entry name" value="Glu_racemase"/>
    <property type="match status" value="1"/>
</dbReference>
<feature type="active site" description="Proton donor/acceptor" evidence="7">
    <location>
        <position position="74"/>
    </location>
</feature>
<dbReference type="InterPro" id="IPR015942">
    <property type="entry name" value="Asp/Glu/hydantoin_racemase"/>
</dbReference>
<evidence type="ECO:0000256" key="7">
    <source>
        <dbReference type="HAMAP-Rule" id="MF_00258"/>
    </source>
</evidence>
<dbReference type="GO" id="GO:0008360">
    <property type="term" value="P:regulation of cell shape"/>
    <property type="evidence" value="ECO:0007669"/>
    <property type="project" value="UniProtKB-KW"/>
</dbReference>
<protein>
    <recommendedName>
        <fullName evidence="2 7">Glutamate racemase</fullName>
        <ecNumber evidence="2 7">5.1.1.3</ecNumber>
    </recommendedName>
</protein>
<evidence type="ECO:0000256" key="5">
    <source>
        <dbReference type="ARBA" id="ARBA00023235"/>
    </source>
</evidence>
<evidence type="ECO:0000256" key="3">
    <source>
        <dbReference type="ARBA" id="ARBA00022960"/>
    </source>
</evidence>
<evidence type="ECO:0000256" key="6">
    <source>
        <dbReference type="ARBA" id="ARBA00023316"/>
    </source>
</evidence>
<evidence type="ECO:0000313" key="8">
    <source>
        <dbReference type="EMBL" id="MBS5519925.1"/>
    </source>
</evidence>
<dbReference type="EMBL" id="JAGZCZ010000006">
    <property type="protein sequence ID" value="MBS5519925.1"/>
    <property type="molecule type" value="Genomic_DNA"/>
</dbReference>
<comment type="function">
    <text evidence="7">Provides the (R)-glutamate required for cell wall biosynthesis.</text>
</comment>